<dbReference type="AlphaFoldDB" id="A0A553I3M4"/>
<protein>
    <submittedName>
        <fullName evidence="2">Uncharacterized protein</fullName>
    </submittedName>
</protein>
<feature type="compositionally biased region" description="Low complexity" evidence="1">
    <location>
        <begin position="491"/>
        <end position="503"/>
    </location>
</feature>
<evidence type="ECO:0000313" key="2">
    <source>
        <dbReference type="EMBL" id="TRX94804.1"/>
    </source>
</evidence>
<gene>
    <name evidence="2" type="ORF">FHL15_004265</name>
</gene>
<evidence type="ECO:0000256" key="1">
    <source>
        <dbReference type="SAM" id="MobiDB-lite"/>
    </source>
</evidence>
<feature type="compositionally biased region" description="Polar residues" evidence="1">
    <location>
        <begin position="52"/>
        <end position="65"/>
    </location>
</feature>
<feature type="region of interest" description="Disordered" evidence="1">
    <location>
        <begin position="1"/>
        <end position="65"/>
    </location>
</feature>
<name>A0A553I3M4_9PEZI</name>
<keyword evidence="3" id="KW-1185">Reference proteome</keyword>
<feature type="region of interest" description="Disordered" evidence="1">
    <location>
        <begin position="441"/>
        <end position="519"/>
    </location>
</feature>
<feature type="region of interest" description="Disordered" evidence="1">
    <location>
        <begin position="258"/>
        <end position="307"/>
    </location>
</feature>
<organism evidence="2 3">
    <name type="scientific">Xylaria flabelliformis</name>
    <dbReference type="NCBI Taxonomy" id="2512241"/>
    <lineage>
        <taxon>Eukaryota</taxon>
        <taxon>Fungi</taxon>
        <taxon>Dikarya</taxon>
        <taxon>Ascomycota</taxon>
        <taxon>Pezizomycotina</taxon>
        <taxon>Sordariomycetes</taxon>
        <taxon>Xylariomycetidae</taxon>
        <taxon>Xylariales</taxon>
        <taxon>Xylariaceae</taxon>
        <taxon>Xylaria</taxon>
    </lineage>
</organism>
<sequence>MLPFRKRTNRSGGRPLESHGSPVAAVRHSPLHASTNKNSLRNRLRDLKGSITRRSSPGYNETRTGYTSNQWYDVKSIDDLLSMGPADARHIELAGQTWPAIRHSISSMASSLRTSHDSASCKRSPGEGSQQSQSRRSKICSRVSHQSARRWATIATRVAPVAGRRSTSQIRHSSFSTISEVVPRQDYDAVPRLPGLAESGNFLESLSKTGLFRLFTPLSEVNVTTGHVRPIVARLPLRLRSPDSLFHKATGYPVYKRVRGQREGSRVKEPDPSTMHTEKDSPQTDHNKPHQQHTIKNQEKSQRCDSSRHPIRWLDRILETSYATRNPISPRLCVSKATMEFLRKNKTCIYVEFPRHEGLPGPLQCYPGFRAALEDICDRFGNFYAPFAAYNAHTRMITLYTTNTVRPEDRFIDEDTALFDLETARSAWVRPAVNHVLSTNVTEKSTSPATSGDLTEVSDGSLAGSEETGATDLEERELDELKQAEKAETWTVSSTSHFSDTSSGDNDAVDEDMASRLGC</sequence>
<dbReference type="OrthoDB" id="4773647at2759"/>
<evidence type="ECO:0000313" key="3">
    <source>
        <dbReference type="Proteomes" id="UP000319160"/>
    </source>
</evidence>
<reference evidence="3" key="1">
    <citation type="submission" date="2019-06" db="EMBL/GenBank/DDBJ databases">
        <title>Draft genome sequence of the griseofulvin-producing fungus Xylaria cubensis strain G536.</title>
        <authorList>
            <person name="Mead M.E."/>
            <person name="Raja H.A."/>
            <person name="Steenwyk J.L."/>
            <person name="Knowles S.L."/>
            <person name="Oberlies N.H."/>
            <person name="Rokas A."/>
        </authorList>
    </citation>
    <scope>NUCLEOTIDE SEQUENCE [LARGE SCALE GENOMIC DNA]</scope>
    <source>
        <strain evidence="3">G536</strain>
    </source>
</reference>
<accession>A0A553I3M4</accession>
<feature type="compositionally biased region" description="Basic and acidic residues" evidence="1">
    <location>
        <begin position="479"/>
        <end position="488"/>
    </location>
</feature>
<comment type="caution">
    <text evidence="2">The sequence shown here is derived from an EMBL/GenBank/DDBJ whole genome shotgun (WGS) entry which is preliminary data.</text>
</comment>
<feature type="compositionally biased region" description="Polar residues" evidence="1">
    <location>
        <begin position="441"/>
        <end position="453"/>
    </location>
</feature>
<feature type="compositionally biased region" description="Basic and acidic residues" evidence="1">
    <location>
        <begin position="296"/>
        <end position="307"/>
    </location>
</feature>
<proteinExistence type="predicted"/>
<feature type="compositionally biased region" description="Polar residues" evidence="1">
    <location>
        <begin position="32"/>
        <end position="41"/>
    </location>
</feature>
<feature type="region of interest" description="Disordered" evidence="1">
    <location>
        <begin position="109"/>
        <end position="144"/>
    </location>
</feature>
<dbReference type="Proteomes" id="UP000319160">
    <property type="component" value="Unassembled WGS sequence"/>
</dbReference>
<dbReference type="EMBL" id="VFLP01000019">
    <property type="protein sequence ID" value="TRX94804.1"/>
    <property type="molecule type" value="Genomic_DNA"/>
</dbReference>
<feature type="compositionally biased region" description="Basic and acidic residues" evidence="1">
    <location>
        <begin position="260"/>
        <end position="288"/>
    </location>
</feature>